<reference evidence="3" key="1">
    <citation type="journal article" date="2014" name="Int. J. Syst. Evol. Microbiol.">
        <title>Complete genome of a new Firmicutes species belonging to the dominant human colonic microbiota ('Ruminococcus bicirculans') reveals two chromosomes and a selective capacity to utilize plant glucans.</title>
        <authorList>
            <consortium name="NISC Comparative Sequencing Program"/>
            <person name="Wegmann U."/>
            <person name="Louis P."/>
            <person name="Goesmann A."/>
            <person name="Henrissat B."/>
            <person name="Duncan S.H."/>
            <person name="Flint H.J."/>
        </authorList>
    </citation>
    <scope>NUCLEOTIDE SEQUENCE</scope>
    <source>
        <strain evidence="3">NBRC 103408</strain>
    </source>
</reference>
<comment type="similarity">
    <text evidence="1">Belongs to the histone deacetylase family.</text>
</comment>
<protein>
    <submittedName>
        <fullName evidence="3">Acetoin utilization protein</fullName>
    </submittedName>
</protein>
<reference evidence="3" key="2">
    <citation type="submission" date="2023-01" db="EMBL/GenBank/DDBJ databases">
        <title>Draft genome sequence of Sneathiella chinensis strain NBRC 103408.</title>
        <authorList>
            <person name="Sun Q."/>
            <person name="Mori K."/>
        </authorList>
    </citation>
    <scope>NUCLEOTIDE SEQUENCE</scope>
    <source>
        <strain evidence="3">NBRC 103408</strain>
    </source>
</reference>
<dbReference type="PRINTS" id="PR01270">
    <property type="entry name" value="HDASUPER"/>
</dbReference>
<proteinExistence type="inferred from homology"/>
<accession>A0ABQ5U2I4</accession>
<gene>
    <name evidence="3" type="ORF">GCM10007924_15960</name>
</gene>
<dbReference type="PANTHER" id="PTHR10625:SF10">
    <property type="entry name" value="HISTONE DEACETYLASE HDAC1"/>
    <property type="match status" value="1"/>
</dbReference>
<evidence type="ECO:0000259" key="2">
    <source>
        <dbReference type="Pfam" id="PF00850"/>
    </source>
</evidence>
<sequence length="309" mass="33465">MTTHLFTHKDCLFHDTGPGHPEMADRLRSVLHHLDEDEFAALIRHEASRGTRELLELVHDPDYLDEIERKAPKTGIIQLDPDTFMSPGSIGAALRGVGAVRDAIDLVMSEPGSNAFCAIRPPGHHAEKDRAMGFCLYNNVAIGAVHARQAHGLDRVAVIDFDVHHGNGTQALFEQDAGLFYGSTHQAAPFYPGTGHVSETGVGNVVNAPLPAGAGSAEFRAAMEKVVLPALDAFQPELLIISAGFDAHHRDPRADIDLDVSDFEWITRKLMDSAERHCRGRIVSVLEGGYDLVGLGESAQIHVKTLLGA</sequence>
<feature type="domain" description="Histone deacetylase" evidence="2">
    <location>
        <begin position="20"/>
        <end position="306"/>
    </location>
</feature>
<name>A0ABQ5U2I4_9PROT</name>
<evidence type="ECO:0000313" key="4">
    <source>
        <dbReference type="Proteomes" id="UP001161409"/>
    </source>
</evidence>
<keyword evidence="4" id="KW-1185">Reference proteome</keyword>
<dbReference type="InterPro" id="IPR000286">
    <property type="entry name" value="HDACs"/>
</dbReference>
<dbReference type="InterPro" id="IPR023696">
    <property type="entry name" value="Ureohydrolase_dom_sf"/>
</dbReference>
<evidence type="ECO:0000256" key="1">
    <source>
        <dbReference type="ARBA" id="ARBA00005947"/>
    </source>
</evidence>
<organism evidence="3 4">
    <name type="scientific">Sneathiella chinensis</name>
    <dbReference type="NCBI Taxonomy" id="349750"/>
    <lineage>
        <taxon>Bacteria</taxon>
        <taxon>Pseudomonadati</taxon>
        <taxon>Pseudomonadota</taxon>
        <taxon>Alphaproteobacteria</taxon>
        <taxon>Sneathiellales</taxon>
        <taxon>Sneathiellaceae</taxon>
        <taxon>Sneathiella</taxon>
    </lineage>
</organism>
<dbReference type="CDD" id="cd11599">
    <property type="entry name" value="HDAC_classII_2"/>
    <property type="match status" value="1"/>
</dbReference>
<evidence type="ECO:0000313" key="3">
    <source>
        <dbReference type="EMBL" id="GLQ06375.1"/>
    </source>
</evidence>
<dbReference type="PANTHER" id="PTHR10625">
    <property type="entry name" value="HISTONE DEACETYLASE HDAC1-RELATED"/>
    <property type="match status" value="1"/>
</dbReference>
<dbReference type="RefSeq" id="WP_169560423.1">
    <property type="nucleotide sequence ID" value="NZ_BSNF01000006.1"/>
</dbReference>
<dbReference type="EMBL" id="BSNF01000006">
    <property type="protein sequence ID" value="GLQ06375.1"/>
    <property type="molecule type" value="Genomic_DNA"/>
</dbReference>
<dbReference type="InterPro" id="IPR037138">
    <property type="entry name" value="His_deacetylse_dom_sf"/>
</dbReference>
<dbReference type="SUPFAM" id="SSF52768">
    <property type="entry name" value="Arginase/deacetylase"/>
    <property type="match status" value="1"/>
</dbReference>
<comment type="caution">
    <text evidence="3">The sequence shown here is derived from an EMBL/GenBank/DDBJ whole genome shotgun (WGS) entry which is preliminary data.</text>
</comment>
<dbReference type="Pfam" id="PF00850">
    <property type="entry name" value="Hist_deacetyl"/>
    <property type="match status" value="1"/>
</dbReference>
<dbReference type="Proteomes" id="UP001161409">
    <property type="component" value="Unassembled WGS sequence"/>
</dbReference>
<dbReference type="Gene3D" id="3.40.800.20">
    <property type="entry name" value="Histone deacetylase domain"/>
    <property type="match status" value="1"/>
</dbReference>
<dbReference type="InterPro" id="IPR023801">
    <property type="entry name" value="His_deacetylse_dom"/>
</dbReference>